<dbReference type="EMBL" id="JAHQIW010006706">
    <property type="protein sequence ID" value="KAJ1369946.1"/>
    <property type="molecule type" value="Genomic_DNA"/>
</dbReference>
<feature type="compositionally biased region" description="Polar residues" evidence="1">
    <location>
        <begin position="40"/>
        <end position="58"/>
    </location>
</feature>
<dbReference type="Proteomes" id="UP001196413">
    <property type="component" value="Unassembled WGS sequence"/>
</dbReference>
<dbReference type="AlphaFoldDB" id="A0AAD5R5H2"/>
<reference evidence="2" key="1">
    <citation type="submission" date="2021-06" db="EMBL/GenBank/DDBJ databases">
        <title>Parelaphostrongylus tenuis whole genome reference sequence.</title>
        <authorList>
            <person name="Garwood T.J."/>
            <person name="Larsen P.A."/>
            <person name="Fountain-Jones N.M."/>
            <person name="Garbe J.R."/>
            <person name="Macchietto M.G."/>
            <person name="Kania S.A."/>
            <person name="Gerhold R.W."/>
            <person name="Richards J.E."/>
            <person name="Wolf T.M."/>
        </authorList>
    </citation>
    <scope>NUCLEOTIDE SEQUENCE</scope>
    <source>
        <strain evidence="2">MNPRO001-30</strain>
        <tissue evidence="2">Meninges</tissue>
    </source>
</reference>
<feature type="region of interest" description="Disordered" evidence="1">
    <location>
        <begin position="35"/>
        <end position="58"/>
    </location>
</feature>
<keyword evidence="3" id="KW-1185">Reference proteome</keyword>
<proteinExistence type="predicted"/>
<evidence type="ECO:0000256" key="1">
    <source>
        <dbReference type="SAM" id="MobiDB-lite"/>
    </source>
</evidence>
<accession>A0AAD5R5H2</accession>
<gene>
    <name evidence="2" type="ORF">KIN20_031560</name>
</gene>
<evidence type="ECO:0008006" key="4">
    <source>
        <dbReference type="Google" id="ProtNLM"/>
    </source>
</evidence>
<evidence type="ECO:0000313" key="3">
    <source>
        <dbReference type="Proteomes" id="UP001196413"/>
    </source>
</evidence>
<name>A0AAD5R5H2_PARTN</name>
<evidence type="ECO:0000313" key="2">
    <source>
        <dbReference type="EMBL" id="KAJ1369946.1"/>
    </source>
</evidence>
<sequence length="58" mass="6447">MELVAAKSTVGRWFKEFKVSRFDLEDTHYGEPSVFDESDLQATSDVEAPSSTHGLAKV</sequence>
<protein>
    <recommendedName>
        <fullName evidence="4">Mos1 transposase HTH domain-containing protein</fullName>
    </recommendedName>
</protein>
<organism evidence="2 3">
    <name type="scientific">Parelaphostrongylus tenuis</name>
    <name type="common">Meningeal worm</name>
    <dbReference type="NCBI Taxonomy" id="148309"/>
    <lineage>
        <taxon>Eukaryota</taxon>
        <taxon>Metazoa</taxon>
        <taxon>Ecdysozoa</taxon>
        <taxon>Nematoda</taxon>
        <taxon>Chromadorea</taxon>
        <taxon>Rhabditida</taxon>
        <taxon>Rhabditina</taxon>
        <taxon>Rhabditomorpha</taxon>
        <taxon>Strongyloidea</taxon>
        <taxon>Metastrongylidae</taxon>
        <taxon>Parelaphostrongylus</taxon>
    </lineage>
</organism>
<comment type="caution">
    <text evidence="2">The sequence shown here is derived from an EMBL/GenBank/DDBJ whole genome shotgun (WGS) entry which is preliminary data.</text>
</comment>